<comment type="caution">
    <text evidence="1">The sequence shown here is derived from an EMBL/GenBank/DDBJ whole genome shotgun (WGS) entry which is preliminary data.</text>
</comment>
<protein>
    <submittedName>
        <fullName evidence="1">Uncharacterized protein</fullName>
    </submittedName>
</protein>
<reference evidence="1" key="1">
    <citation type="submission" date="2021-05" db="EMBL/GenBank/DDBJ databases">
        <authorList>
            <person name="Pan Q."/>
            <person name="Jouanno E."/>
            <person name="Zahm M."/>
            <person name="Klopp C."/>
            <person name="Cabau C."/>
            <person name="Louis A."/>
            <person name="Berthelot C."/>
            <person name="Parey E."/>
            <person name="Roest Crollius H."/>
            <person name="Montfort J."/>
            <person name="Robinson-Rechavi M."/>
            <person name="Bouchez O."/>
            <person name="Lampietro C."/>
            <person name="Lopez Roques C."/>
            <person name="Donnadieu C."/>
            <person name="Postlethwait J."/>
            <person name="Bobe J."/>
            <person name="Dillon D."/>
            <person name="Chandos A."/>
            <person name="von Hippel F."/>
            <person name="Guiguen Y."/>
        </authorList>
    </citation>
    <scope>NUCLEOTIDE SEQUENCE</scope>
    <source>
        <strain evidence="1">YG-Jan2019</strain>
    </source>
</reference>
<gene>
    <name evidence="1" type="ORF">DPEC_G00354880</name>
</gene>
<proteinExistence type="predicted"/>
<name>A0ACC2EZC0_DALPE</name>
<evidence type="ECO:0000313" key="2">
    <source>
        <dbReference type="Proteomes" id="UP001157502"/>
    </source>
</evidence>
<sequence length="305" mass="33876">MSRAMAGCVVLRGLMARYSRLFDSLTPTACVSVWTRPVQTRPVQTRPVPTHRTCPVRKLHLCPNFYAGHNKWSKVKHVKGPKDAARSRMFMKFAMMIRIAVKDGGSSNPEFNVALANVVEQCREKNMPKASIEAAIKGAEKSKTGTQHTYEARGPAGYMLLIDILTDNNTRSLQDVRYLLNKHSAALCDGARHSFMRKGVVVALGEGVSCEQALELAIEVGAEDVQEMDEEDEKPTLRFVCGLSEQKKVRTSLEELGVHTLSSSLEFIPNAPTKLSQDQLEAAFSLIEALNDYPDVVRVWDNIQS</sequence>
<dbReference type="EMBL" id="CM055764">
    <property type="protein sequence ID" value="KAJ7984442.1"/>
    <property type="molecule type" value="Genomic_DNA"/>
</dbReference>
<keyword evidence="2" id="KW-1185">Reference proteome</keyword>
<organism evidence="1 2">
    <name type="scientific">Dallia pectoralis</name>
    <name type="common">Alaska blackfish</name>
    <dbReference type="NCBI Taxonomy" id="75939"/>
    <lineage>
        <taxon>Eukaryota</taxon>
        <taxon>Metazoa</taxon>
        <taxon>Chordata</taxon>
        <taxon>Craniata</taxon>
        <taxon>Vertebrata</taxon>
        <taxon>Euteleostomi</taxon>
        <taxon>Actinopterygii</taxon>
        <taxon>Neopterygii</taxon>
        <taxon>Teleostei</taxon>
        <taxon>Protacanthopterygii</taxon>
        <taxon>Esociformes</taxon>
        <taxon>Umbridae</taxon>
        <taxon>Dallia</taxon>
    </lineage>
</organism>
<dbReference type="Proteomes" id="UP001157502">
    <property type="component" value="Chromosome 37"/>
</dbReference>
<accession>A0ACC2EZC0</accession>
<evidence type="ECO:0000313" key="1">
    <source>
        <dbReference type="EMBL" id="KAJ7984442.1"/>
    </source>
</evidence>